<evidence type="ECO:0000256" key="8">
    <source>
        <dbReference type="SAM" id="Phobius"/>
    </source>
</evidence>
<dbReference type="SMART" id="SM00607">
    <property type="entry name" value="FTP"/>
    <property type="match status" value="1"/>
</dbReference>
<dbReference type="GO" id="GO:0004725">
    <property type="term" value="F:protein tyrosine phosphatase activity"/>
    <property type="evidence" value="ECO:0007669"/>
    <property type="project" value="UniProtKB-EC"/>
</dbReference>
<keyword evidence="8" id="KW-0472">Membrane</keyword>
<keyword evidence="12" id="KW-0675">Receptor</keyword>
<evidence type="ECO:0000259" key="11">
    <source>
        <dbReference type="PROSITE" id="PS50056"/>
    </source>
</evidence>
<feature type="domain" description="Tyrosine specific protein phosphatases" evidence="11">
    <location>
        <begin position="1132"/>
        <end position="1207"/>
    </location>
</feature>
<keyword evidence="6" id="KW-0904">Protein phosphatase</keyword>
<keyword evidence="13" id="KW-1185">Reference proteome</keyword>
<keyword evidence="8" id="KW-1133">Transmembrane helix</keyword>
<evidence type="ECO:0000256" key="4">
    <source>
        <dbReference type="ARBA" id="ARBA00022801"/>
    </source>
</evidence>
<dbReference type="PANTHER" id="PTHR19134:SF562">
    <property type="entry name" value="PROTEIN-TYROSINE-PHOSPHATASE"/>
    <property type="match status" value="1"/>
</dbReference>
<sequence>MSTRQNLRSWEILLTLLFIVPVSRSEQNIALTGIAQQSSNQDERWTAGKAKDNCVNQDITQNCCVHTAAGVYKQAWWRVDLMQIKTIQYITIYYRSGSGYRFGGYSVYVSNSTDPTPQGILCYKDNSSLSEDVNLNPTHLCPYVAQYVTVYNHREEPKRHDWYSNDAVLELCEVQVLGCPIGKYGNGNCNNYCSESCYRGNCNAITGSCFYCFPGMFGDFCEQPCSANCKITCVKDTGHCIECINGKHGDLCDVDCSDNCKNKSCMKETGYCLECVPGKYGDDCAADCSVNCKDKTCMKNDGTCIECVLGKHGDNCAVNCSDNCKNKNCTRSDGHCIGCNPGKKGELCDTSCSSHCVTCDQASEQCFECIPGKYGDQCTNNCSVNCEANTCTKSNGQCIACNPGKYGPSCSMDCLGQCKDNSCQQSDGTCTDCPVGKHGSFCNISCSESCLNNRCNAESGDCEECAGGLHGGNCSMPCRNCDRCVRDTGYCLSVCSAGYEGNTCQMKVLQTETSDGNTGTIVGVVVGLLLLAVIISTSVFLIRRRRQNSTKKDSFDDISRKKIPRTTHHNYSYEPDDYSAEPVTEQGNVYEVVDDGSKVETPAGHGNVYVNASDIAKVENTTEIPTNHDNVYVNANDVDKDSSANVCNNSGPVSIALSDLKAMVKAKMLNEAKAFEDEYASLPSGAIHEHNIGMLTANRMKNRFKSTFPYDHSRVILDKLDNDPHSDYINANYIDSVTLPAEYIATQGPTDKIVDDLWRMIWQLKSGKIVMLTNLIEGTKKKCAKYWPDEGEPMSTKHFNIVLDRERVYAFYVIRDIILTEKKTKSVRQIHQFHYTTWPDHGTPDPNELVVFHRRVKHYKNTLTGKMVVHCSAGIGRTGTFIALDALLEHGKTSGMVDVMGYIRTMRKDRVNMVQTCDQYIAIHNLLVEAFAMPDTLIPSMKYHTTLRSLCNDAPVNLTKLWREYKVTQELKPTYTQSDFKTAVLPTNRNKNRDPNVLAVDKFRPYLTSASSGRTNYINAVAVPSYTSRTGYIVTQTPLEDTVVDLMTMIMDHSCDTIVIIENDHVKWLPEEGKGITIGSFQLTHEGGSSVLANIDLMDVAISNQDQRYDARVRVFHMTGWDRHVSVPPDVPGLLQLLEQVDSRRKSNGSKKTVVMCRDGYSQSGLFCCISNARDQMKIDEEVDMFQISRQLLFRRPEFITNYKHKYQCCNNVIKAYLDITDVYMN</sequence>
<dbReference type="PROSITE" id="PS50055">
    <property type="entry name" value="TYR_PHOSPHATASE_PTP"/>
    <property type="match status" value="2"/>
</dbReference>
<dbReference type="InterPro" id="IPR000421">
    <property type="entry name" value="FA58C"/>
</dbReference>
<protein>
    <recommendedName>
        <fullName evidence="2">protein-tyrosine-phosphatase</fullName>
        <ecNumber evidence="2">3.1.3.48</ecNumber>
    </recommendedName>
</protein>
<feature type="domain" description="Tyrosine-protein phosphatase" evidence="10">
    <location>
        <begin position="961"/>
        <end position="1217"/>
    </location>
</feature>
<dbReference type="PROSITE" id="PS50056">
    <property type="entry name" value="TYR_PHOSPHATASE_2"/>
    <property type="match status" value="2"/>
</dbReference>
<dbReference type="SUPFAM" id="SSF49785">
    <property type="entry name" value="Galactose-binding domain-like"/>
    <property type="match status" value="1"/>
</dbReference>
<feature type="transmembrane region" description="Helical" evidence="8">
    <location>
        <begin position="521"/>
        <end position="542"/>
    </location>
</feature>
<keyword evidence="3" id="KW-0479">Metal-binding</keyword>
<feature type="domain" description="Tyrosine specific protein phosphatases" evidence="11">
    <location>
        <begin position="850"/>
        <end position="921"/>
    </location>
</feature>
<keyword evidence="8" id="KW-0812">Transmembrane</keyword>
<evidence type="ECO:0000256" key="6">
    <source>
        <dbReference type="ARBA" id="ARBA00022912"/>
    </source>
</evidence>
<evidence type="ECO:0000259" key="10">
    <source>
        <dbReference type="PROSITE" id="PS50055"/>
    </source>
</evidence>
<dbReference type="SMART" id="SM00194">
    <property type="entry name" value="PTPc"/>
    <property type="match status" value="2"/>
</dbReference>
<dbReference type="FunFam" id="3.90.190.10:FF:000062">
    <property type="entry name" value="Receptor-type tyrosine-protein phosphatase kappa"/>
    <property type="match status" value="1"/>
</dbReference>
<evidence type="ECO:0000256" key="3">
    <source>
        <dbReference type="ARBA" id="ARBA00022723"/>
    </source>
</evidence>
<evidence type="ECO:0000256" key="5">
    <source>
        <dbReference type="ARBA" id="ARBA00022837"/>
    </source>
</evidence>
<dbReference type="InterPro" id="IPR000387">
    <property type="entry name" value="Tyr_Pase_dom"/>
</dbReference>
<dbReference type="AlphaFoldDB" id="A0A210Q022"/>
<dbReference type="InterPro" id="IPR000742">
    <property type="entry name" value="EGF"/>
</dbReference>
<dbReference type="SUPFAM" id="SSF52799">
    <property type="entry name" value="(Phosphotyrosine protein) phosphatases II"/>
    <property type="match status" value="2"/>
</dbReference>
<evidence type="ECO:0000313" key="13">
    <source>
        <dbReference type="Proteomes" id="UP000242188"/>
    </source>
</evidence>
<dbReference type="STRING" id="6573.A0A210Q022"/>
<evidence type="ECO:0000256" key="7">
    <source>
        <dbReference type="ARBA" id="ARBA00023157"/>
    </source>
</evidence>
<evidence type="ECO:0000256" key="1">
    <source>
        <dbReference type="ARBA" id="ARBA00009580"/>
    </source>
</evidence>
<organism evidence="12 13">
    <name type="scientific">Mizuhopecten yessoensis</name>
    <name type="common">Japanese scallop</name>
    <name type="synonym">Patinopecten yessoensis</name>
    <dbReference type="NCBI Taxonomy" id="6573"/>
    <lineage>
        <taxon>Eukaryota</taxon>
        <taxon>Metazoa</taxon>
        <taxon>Spiralia</taxon>
        <taxon>Lophotrochozoa</taxon>
        <taxon>Mollusca</taxon>
        <taxon>Bivalvia</taxon>
        <taxon>Autobranchia</taxon>
        <taxon>Pteriomorphia</taxon>
        <taxon>Pectinida</taxon>
        <taxon>Pectinoidea</taxon>
        <taxon>Pectinidae</taxon>
        <taxon>Mizuhopecten</taxon>
    </lineage>
</organism>
<dbReference type="Pfam" id="PF00754">
    <property type="entry name" value="F5_F8_type_C"/>
    <property type="match status" value="1"/>
</dbReference>
<dbReference type="EMBL" id="NEDP02005318">
    <property type="protein sequence ID" value="OWF42103.1"/>
    <property type="molecule type" value="Genomic_DNA"/>
</dbReference>
<reference evidence="12 13" key="1">
    <citation type="journal article" date="2017" name="Nat. Ecol. Evol.">
        <title>Scallop genome provides insights into evolution of bilaterian karyotype and development.</title>
        <authorList>
            <person name="Wang S."/>
            <person name="Zhang J."/>
            <person name="Jiao W."/>
            <person name="Li J."/>
            <person name="Xun X."/>
            <person name="Sun Y."/>
            <person name="Guo X."/>
            <person name="Huan P."/>
            <person name="Dong B."/>
            <person name="Zhang L."/>
            <person name="Hu X."/>
            <person name="Sun X."/>
            <person name="Wang J."/>
            <person name="Zhao C."/>
            <person name="Wang Y."/>
            <person name="Wang D."/>
            <person name="Huang X."/>
            <person name="Wang R."/>
            <person name="Lv J."/>
            <person name="Li Y."/>
            <person name="Zhang Z."/>
            <person name="Liu B."/>
            <person name="Lu W."/>
            <person name="Hui Y."/>
            <person name="Liang J."/>
            <person name="Zhou Z."/>
            <person name="Hou R."/>
            <person name="Li X."/>
            <person name="Liu Y."/>
            <person name="Li H."/>
            <person name="Ning X."/>
            <person name="Lin Y."/>
            <person name="Zhao L."/>
            <person name="Xing Q."/>
            <person name="Dou J."/>
            <person name="Li Y."/>
            <person name="Mao J."/>
            <person name="Guo H."/>
            <person name="Dou H."/>
            <person name="Li T."/>
            <person name="Mu C."/>
            <person name="Jiang W."/>
            <person name="Fu Q."/>
            <person name="Fu X."/>
            <person name="Miao Y."/>
            <person name="Liu J."/>
            <person name="Yu Q."/>
            <person name="Li R."/>
            <person name="Liao H."/>
            <person name="Li X."/>
            <person name="Kong Y."/>
            <person name="Jiang Z."/>
            <person name="Chourrout D."/>
            <person name="Li R."/>
            <person name="Bao Z."/>
        </authorList>
    </citation>
    <scope>NUCLEOTIDE SEQUENCE [LARGE SCALE GENOMIC DNA]</scope>
    <source>
        <strain evidence="12 13">PY_sf001</strain>
    </source>
</reference>
<dbReference type="InterPro" id="IPR016130">
    <property type="entry name" value="Tyr_Pase_AS"/>
</dbReference>
<feature type="chain" id="PRO_5012645670" description="protein-tyrosine-phosphatase" evidence="9">
    <location>
        <begin position="26"/>
        <end position="1226"/>
    </location>
</feature>
<comment type="similarity">
    <text evidence="1">Belongs to the protein-tyrosine phosphatase family.</text>
</comment>
<dbReference type="InterPro" id="IPR006585">
    <property type="entry name" value="FTP1"/>
</dbReference>
<proteinExistence type="inferred from homology"/>
<dbReference type="Gene3D" id="2.60.120.260">
    <property type="entry name" value="Galactose-binding domain-like"/>
    <property type="match status" value="1"/>
</dbReference>
<dbReference type="InterPro" id="IPR000242">
    <property type="entry name" value="PTP_cat"/>
</dbReference>
<evidence type="ECO:0000256" key="9">
    <source>
        <dbReference type="SAM" id="SignalP"/>
    </source>
</evidence>
<dbReference type="InterPro" id="IPR008979">
    <property type="entry name" value="Galactose-bd-like_sf"/>
</dbReference>
<comment type="caution">
    <text evidence="12">The sequence shown here is derived from an EMBL/GenBank/DDBJ whole genome shotgun (WGS) entry which is preliminary data.</text>
</comment>
<dbReference type="Pfam" id="PF00102">
    <property type="entry name" value="Y_phosphatase"/>
    <property type="match status" value="2"/>
</dbReference>
<feature type="domain" description="Tyrosine-protein phosphatase" evidence="10">
    <location>
        <begin position="675"/>
        <end position="930"/>
    </location>
</feature>
<feature type="signal peptide" evidence="9">
    <location>
        <begin position="1"/>
        <end position="25"/>
    </location>
</feature>
<dbReference type="Gene3D" id="3.90.190.10">
    <property type="entry name" value="Protein tyrosine phosphatase superfamily"/>
    <property type="match status" value="2"/>
</dbReference>
<dbReference type="SMART" id="SM00181">
    <property type="entry name" value="EGF"/>
    <property type="match status" value="10"/>
</dbReference>
<dbReference type="PRINTS" id="PR00700">
    <property type="entry name" value="PRTYPHPHTASE"/>
</dbReference>
<dbReference type="Proteomes" id="UP000242188">
    <property type="component" value="Unassembled WGS sequence"/>
</dbReference>
<dbReference type="InterPro" id="IPR050348">
    <property type="entry name" value="Protein-Tyr_Phosphatase"/>
</dbReference>
<dbReference type="SMART" id="SM00404">
    <property type="entry name" value="PTPc_motif"/>
    <property type="match status" value="2"/>
</dbReference>
<keyword evidence="5" id="KW-0106">Calcium</keyword>
<dbReference type="EC" id="3.1.3.48" evidence="2"/>
<evidence type="ECO:0000256" key="2">
    <source>
        <dbReference type="ARBA" id="ARBA00013064"/>
    </source>
</evidence>
<gene>
    <name evidence="12" type="ORF">KP79_PYT09151</name>
</gene>
<dbReference type="PROSITE" id="PS00383">
    <property type="entry name" value="TYR_PHOSPHATASE_1"/>
    <property type="match status" value="1"/>
</dbReference>
<accession>A0A210Q022</accession>
<dbReference type="GO" id="GO:0008045">
    <property type="term" value="P:motor neuron axon guidance"/>
    <property type="evidence" value="ECO:0007669"/>
    <property type="project" value="TreeGrafter"/>
</dbReference>
<keyword evidence="7" id="KW-1015">Disulfide bond</keyword>
<name>A0A210Q022_MIZYE</name>
<evidence type="ECO:0000313" key="12">
    <source>
        <dbReference type="EMBL" id="OWF42103.1"/>
    </source>
</evidence>
<dbReference type="InterPro" id="IPR029021">
    <property type="entry name" value="Prot-tyrosine_phosphatase-like"/>
</dbReference>
<dbReference type="GO" id="GO:0046872">
    <property type="term" value="F:metal ion binding"/>
    <property type="evidence" value="ECO:0007669"/>
    <property type="project" value="UniProtKB-KW"/>
</dbReference>
<dbReference type="PANTHER" id="PTHR19134">
    <property type="entry name" value="RECEPTOR-TYPE TYROSINE-PROTEIN PHOSPHATASE"/>
    <property type="match status" value="1"/>
</dbReference>
<dbReference type="InterPro" id="IPR003595">
    <property type="entry name" value="Tyr_Pase_cat"/>
</dbReference>
<keyword evidence="4" id="KW-0378">Hydrolase</keyword>
<dbReference type="OrthoDB" id="5981934at2759"/>
<keyword evidence="9" id="KW-0732">Signal</keyword>